<dbReference type="Pfam" id="PF13424">
    <property type="entry name" value="TPR_12"/>
    <property type="match status" value="1"/>
</dbReference>
<gene>
    <name evidence="3" type="ORF">ASZ90_013085</name>
</gene>
<dbReference type="Gene3D" id="1.25.40.10">
    <property type="entry name" value="Tetratricopeptide repeat domain"/>
    <property type="match status" value="2"/>
</dbReference>
<dbReference type="SMART" id="SM00028">
    <property type="entry name" value="TPR"/>
    <property type="match status" value="3"/>
</dbReference>
<sequence>MNKRYILAKIRQVGDSLPRILENKVSLAVIALAIICTSTLAQENTTDFGMMKSDATFNVAFGESYQAEDDALQNDPGDYSLWINRALNLTYLGRLNESMESHQKALDLIDDILKKDPKNIDAWKMQGTALAYLGQYDDAIKSYEKAIEISNQTLERNPRDADAWWHKAESLEILGKSMAAINAYNKVIELNSSKAIGAWIRKADLSEYNDSVEAFDKATELMPKGASRKLESVWTGNNASILVNLWCDKEQILSVSIHDVEGLGSYNKSSKSYDRTLTINSKSISNWLVDPGLKYALQQHQKDEATQNIKLPPK</sequence>
<proteinExistence type="predicted"/>
<comment type="caution">
    <text evidence="3">The sequence shown here is derived from an EMBL/GenBank/DDBJ whole genome shotgun (WGS) entry which is preliminary data.</text>
</comment>
<name>A0A0W8F8M7_9ZZZZ</name>
<keyword evidence="2" id="KW-0802">TPR repeat</keyword>
<organism evidence="3">
    <name type="scientific">hydrocarbon metagenome</name>
    <dbReference type="NCBI Taxonomy" id="938273"/>
    <lineage>
        <taxon>unclassified sequences</taxon>
        <taxon>metagenomes</taxon>
        <taxon>ecological metagenomes</taxon>
    </lineage>
</organism>
<dbReference type="InterPro" id="IPR011990">
    <property type="entry name" value="TPR-like_helical_dom_sf"/>
</dbReference>
<dbReference type="Pfam" id="PF13181">
    <property type="entry name" value="TPR_8"/>
    <property type="match status" value="1"/>
</dbReference>
<evidence type="ECO:0000313" key="3">
    <source>
        <dbReference type="EMBL" id="KUG17227.1"/>
    </source>
</evidence>
<dbReference type="PROSITE" id="PS50005">
    <property type="entry name" value="TPR"/>
    <property type="match status" value="1"/>
</dbReference>
<dbReference type="PANTHER" id="PTHR44943">
    <property type="entry name" value="CELLULOSE SYNTHASE OPERON PROTEIN C"/>
    <property type="match status" value="1"/>
</dbReference>
<dbReference type="InterPro" id="IPR051685">
    <property type="entry name" value="Ycf3/AcsC/BcsC/TPR_MFPF"/>
</dbReference>
<evidence type="ECO:0000256" key="2">
    <source>
        <dbReference type="ARBA" id="ARBA00022803"/>
    </source>
</evidence>
<accession>A0A0W8F8M7</accession>
<reference evidence="3" key="1">
    <citation type="journal article" date="2015" name="Proc. Natl. Acad. Sci. U.S.A.">
        <title>Networks of energetic and metabolic interactions define dynamics in microbial communities.</title>
        <authorList>
            <person name="Embree M."/>
            <person name="Liu J.K."/>
            <person name="Al-Bassam M.M."/>
            <person name="Zengler K."/>
        </authorList>
    </citation>
    <scope>NUCLEOTIDE SEQUENCE</scope>
</reference>
<keyword evidence="1" id="KW-0677">Repeat</keyword>
<evidence type="ECO:0000256" key="1">
    <source>
        <dbReference type="ARBA" id="ARBA00022737"/>
    </source>
</evidence>
<dbReference type="SUPFAM" id="SSF48452">
    <property type="entry name" value="TPR-like"/>
    <property type="match status" value="1"/>
</dbReference>
<protein>
    <submittedName>
        <fullName evidence="3">Uncharacterized protein</fullName>
    </submittedName>
</protein>
<dbReference type="AlphaFoldDB" id="A0A0W8F8M7"/>
<dbReference type="InterPro" id="IPR019734">
    <property type="entry name" value="TPR_rpt"/>
</dbReference>
<dbReference type="PROSITE" id="PS50293">
    <property type="entry name" value="TPR_REGION"/>
    <property type="match status" value="1"/>
</dbReference>
<dbReference type="EMBL" id="LNQE01001456">
    <property type="protein sequence ID" value="KUG17227.1"/>
    <property type="molecule type" value="Genomic_DNA"/>
</dbReference>
<dbReference type="PANTHER" id="PTHR44943:SF8">
    <property type="entry name" value="TPR REPEAT-CONTAINING PROTEIN MJ0263"/>
    <property type="match status" value="1"/>
</dbReference>